<dbReference type="InterPro" id="IPR002048">
    <property type="entry name" value="EF_hand_dom"/>
</dbReference>
<dbReference type="SMART" id="SM00054">
    <property type="entry name" value="EFh"/>
    <property type="match status" value="2"/>
</dbReference>
<dbReference type="GO" id="GO:0005509">
    <property type="term" value="F:calcium ion binding"/>
    <property type="evidence" value="ECO:0007669"/>
    <property type="project" value="InterPro"/>
</dbReference>
<dbReference type="SUPFAM" id="SSF47473">
    <property type="entry name" value="EF-hand"/>
    <property type="match status" value="1"/>
</dbReference>
<sequence length="402" mass="45877">MEDQTEEQDSSSNGQSAASSEQSDGENTQQNTLSPFGSLIPDEKLFDCLSFVMVCKKHNKVAVKTDKIGSWLPFVALDPSDKWLDRAITGAAQILNHGDLTAYSDMERIPFGHPELIHLMHLQLPKAQKVIVKRTTFYVVIRNDTEEDWRCCNDDMEINWVLIDDVIARKVEHIWGPEVYTMLEHSNKAARFTVISELFVEDATKYVTGEERTSKEGDLLRAATYGEEETMKIYADYIQHCWPSEFMCCHSFVKYMSKFGWNPSDGKLKSIFRAFDYSRNGHIGLYELLFGLAAMDQKTKHGGNAGALRLTYIFRYYDDNIDGSLDFSDVVRMIKDINAAKNKDENSEREAEARMKAMGKETADKITFPEFLKTVANNKFAGTSLLFRSQYNVMKTLSKLEQ</sequence>
<evidence type="ECO:0000313" key="5">
    <source>
        <dbReference type="Proteomes" id="UP000288716"/>
    </source>
</evidence>
<evidence type="ECO:0000256" key="1">
    <source>
        <dbReference type="ARBA" id="ARBA00022837"/>
    </source>
</evidence>
<dbReference type="InterPro" id="IPR011992">
    <property type="entry name" value="EF-hand-dom_pair"/>
</dbReference>
<feature type="domain" description="EF-hand" evidence="3">
    <location>
        <begin position="263"/>
        <end position="298"/>
    </location>
</feature>
<feature type="compositionally biased region" description="Polar residues" evidence="2">
    <location>
        <begin position="25"/>
        <end position="35"/>
    </location>
</feature>
<dbReference type="VEuPathDB" id="VectorBase:LDEU004797"/>
<reference evidence="4 5" key="1">
    <citation type="journal article" date="2018" name="Gigascience">
        <title>Genomes of trombidid mites reveal novel predicted allergens and laterally-transferred genes associated with secondary metabolism.</title>
        <authorList>
            <person name="Dong X."/>
            <person name="Chaisiri K."/>
            <person name="Xia D."/>
            <person name="Armstrong S.D."/>
            <person name="Fang Y."/>
            <person name="Donnelly M.J."/>
            <person name="Kadowaki T."/>
            <person name="McGarry J.W."/>
            <person name="Darby A.C."/>
            <person name="Makepeace B.L."/>
        </authorList>
    </citation>
    <scope>NUCLEOTIDE SEQUENCE [LARGE SCALE GENOMIC DNA]</scope>
    <source>
        <strain evidence="4">UoL-UT</strain>
    </source>
</reference>
<protein>
    <submittedName>
        <fullName evidence="4">Calcineurin-like protein phosphoesterase</fullName>
    </submittedName>
</protein>
<comment type="caution">
    <text evidence="4">The sequence shown here is derived from an EMBL/GenBank/DDBJ whole genome shotgun (WGS) entry which is preliminary data.</text>
</comment>
<organism evidence="4 5">
    <name type="scientific">Leptotrombidium deliense</name>
    <dbReference type="NCBI Taxonomy" id="299467"/>
    <lineage>
        <taxon>Eukaryota</taxon>
        <taxon>Metazoa</taxon>
        <taxon>Ecdysozoa</taxon>
        <taxon>Arthropoda</taxon>
        <taxon>Chelicerata</taxon>
        <taxon>Arachnida</taxon>
        <taxon>Acari</taxon>
        <taxon>Acariformes</taxon>
        <taxon>Trombidiformes</taxon>
        <taxon>Prostigmata</taxon>
        <taxon>Anystina</taxon>
        <taxon>Parasitengona</taxon>
        <taxon>Trombiculoidea</taxon>
        <taxon>Trombiculidae</taxon>
        <taxon>Leptotrombidium</taxon>
    </lineage>
</organism>
<evidence type="ECO:0000313" key="4">
    <source>
        <dbReference type="EMBL" id="RWS27243.1"/>
    </source>
</evidence>
<feature type="compositionally biased region" description="Low complexity" evidence="2">
    <location>
        <begin position="10"/>
        <end position="22"/>
    </location>
</feature>
<feature type="region of interest" description="Disordered" evidence="2">
    <location>
        <begin position="1"/>
        <end position="36"/>
    </location>
</feature>
<dbReference type="OrthoDB" id="6513888at2759"/>
<proteinExistence type="predicted"/>
<dbReference type="STRING" id="299467.A0A443SI86"/>
<dbReference type="PROSITE" id="PS00018">
    <property type="entry name" value="EF_HAND_1"/>
    <property type="match status" value="1"/>
</dbReference>
<gene>
    <name evidence="4" type="ORF">B4U80_12887</name>
</gene>
<evidence type="ECO:0000259" key="3">
    <source>
        <dbReference type="PROSITE" id="PS50222"/>
    </source>
</evidence>
<name>A0A443SI86_9ACAR</name>
<dbReference type="InterPro" id="IPR018247">
    <property type="entry name" value="EF_Hand_1_Ca_BS"/>
</dbReference>
<accession>A0A443SI86</accession>
<dbReference type="PROSITE" id="PS50222">
    <property type="entry name" value="EF_HAND_2"/>
    <property type="match status" value="1"/>
</dbReference>
<dbReference type="AlphaFoldDB" id="A0A443SI86"/>
<dbReference type="EMBL" id="NCKV01002155">
    <property type="protein sequence ID" value="RWS27243.1"/>
    <property type="molecule type" value="Genomic_DNA"/>
</dbReference>
<keyword evidence="5" id="KW-1185">Reference proteome</keyword>
<dbReference type="Gene3D" id="1.10.238.10">
    <property type="entry name" value="EF-hand"/>
    <property type="match status" value="1"/>
</dbReference>
<keyword evidence="1" id="KW-0106">Calcium</keyword>
<evidence type="ECO:0000256" key="2">
    <source>
        <dbReference type="SAM" id="MobiDB-lite"/>
    </source>
</evidence>
<dbReference type="Proteomes" id="UP000288716">
    <property type="component" value="Unassembled WGS sequence"/>
</dbReference>